<dbReference type="KEGG" id="goe:114828149"/>
<organism evidence="2 3">
    <name type="scientific">Galendromus occidentalis</name>
    <name type="common">western predatory mite</name>
    <dbReference type="NCBI Taxonomy" id="34638"/>
    <lineage>
        <taxon>Eukaryota</taxon>
        <taxon>Metazoa</taxon>
        <taxon>Ecdysozoa</taxon>
        <taxon>Arthropoda</taxon>
        <taxon>Chelicerata</taxon>
        <taxon>Arachnida</taxon>
        <taxon>Acari</taxon>
        <taxon>Parasitiformes</taxon>
        <taxon>Mesostigmata</taxon>
        <taxon>Gamasina</taxon>
        <taxon>Phytoseioidea</taxon>
        <taxon>Phytoseiidae</taxon>
        <taxon>Typhlodrominae</taxon>
        <taxon>Galendromus</taxon>
    </lineage>
</organism>
<dbReference type="Proteomes" id="UP000694867">
    <property type="component" value="Unplaced"/>
</dbReference>
<name>A0AAJ7SFG0_9ACAR</name>
<keyword evidence="1" id="KW-0732">Signal</keyword>
<feature type="chain" id="PRO_5042512858" evidence="1">
    <location>
        <begin position="22"/>
        <end position="110"/>
    </location>
</feature>
<reference evidence="3" key="1">
    <citation type="submission" date="2025-08" db="UniProtKB">
        <authorList>
            <consortium name="RefSeq"/>
        </authorList>
    </citation>
    <scope>IDENTIFICATION</scope>
</reference>
<keyword evidence="2" id="KW-1185">Reference proteome</keyword>
<accession>A0AAJ7SFG0</accession>
<gene>
    <name evidence="3" type="primary">LOC114828149</name>
</gene>
<evidence type="ECO:0000313" key="2">
    <source>
        <dbReference type="Proteomes" id="UP000694867"/>
    </source>
</evidence>
<evidence type="ECO:0000256" key="1">
    <source>
        <dbReference type="SAM" id="SignalP"/>
    </source>
</evidence>
<dbReference type="AlphaFoldDB" id="A0AAJ7SFG0"/>
<dbReference type="GeneID" id="114828149"/>
<protein>
    <submittedName>
        <fullName evidence="3">Uncharacterized protein LOC114828149</fullName>
    </submittedName>
</protein>
<sequence>MPPTTYLCFVLYILSQRGTSAQPVRPPNEQQFSDVLESIFEMLREVTRSVSNLVSDVADALGIKTDDGGIGGVIGGALNLLTVGADIVTGVASHVIGGGDLLGGLIPVLG</sequence>
<evidence type="ECO:0000313" key="3">
    <source>
        <dbReference type="RefSeq" id="XP_028966928.1"/>
    </source>
</evidence>
<feature type="signal peptide" evidence="1">
    <location>
        <begin position="1"/>
        <end position="21"/>
    </location>
</feature>
<dbReference type="RefSeq" id="XP_028966928.1">
    <property type="nucleotide sequence ID" value="XM_029111095.1"/>
</dbReference>
<proteinExistence type="predicted"/>